<accession>A0ABY4D742</accession>
<evidence type="ECO:0000313" key="1">
    <source>
        <dbReference type="EMBL" id="UOM50119.1"/>
    </source>
</evidence>
<gene>
    <name evidence="1" type="ORF">MUG09_11195</name>
</gene>
<dbReference type="SUPFAM" id="SSF69279">
    <property type="entry name" value="Phage tail proteins"/>
    <property type="match status" value="1"/>
</dbReference>
<dbReference type="EMBL" id="CP094929">
    <property type="protein sequence ID" value="UOM50119.1"/>
    <property type="molecule type" value="Genomic_DNA"/>
</dbReference>
<evidence type="ECO:0008006" key="3">
    <source>
        <dbReference type="Google" id="ProtNLM"/>
    </source>
</evidence>
<sequence>MSIIHSPSLTLTFLGGDLEAGHSLVQTIGEQHIARRSITFHQQLLSGLKSASNQVDLLLDKACLAIEDIIATEGDVKAVLADGTETLFTGYLSTSYNWMLTHSGKQALAITIEDTGTRLLGKAFIDSGRHLFNCMASEAIEAICTRAGITVSPDCISLTAPVTRSVDGSATCGELLDQLVYELGHVHYFDALGHLRLFKVDCTSTENLPTLDKDDLVVVGGKAITLSKKIRQYKSARVSFTRLGTAGDYLVYRNTTGRGDGHPYCYLKLEGGAHFDGSEIYTQGEWTEAQTDSFRTPALIEACNAASEIDIVGSSDIIAVSNVRTEFTAESGYITANIAAAGGPYLQVAAHNNGTLTYHITRLDAYADIIYVRDTNIVRTADSIYEGENSDNLLSEELLFVHERTLAQEHANLLGQFHRHAGSQYTFFSAVDLNCGTLVRLIDDAFSGLNVSVLVTARTFTDESAVYRYEAVGISAFDLSAPAYLEVLDRGKNDTVGSPGLPGVDGSSYTVSIQSSNGSIFRPEQVDTILTCHVFQNTTEITEALDASRFQWKRLSADVVDDGRWNTSSKAIAHKSVEIKNADCVGRTVFFCEIDLTGYEA</sequence>
<dbReference type="RefSeq" id="WP_244771511.1">
    <property type="nucleotide sequence ID" value="NZ_CP094929.1"/>
</dbReference>
<proteinExistence type="predicted"/>
<organism evidence="1 2">
    <name type="scientific">Sphaerochaeta associata</name>
    <dbReference type="NCBI Taxonomy" id="1129264"/>
    <lineage>
        <taxon>Bacteria</taxon>
        <taxon>Pseudomonadati</taxon>
        <taxon>Spirochaetota</taxon>
        <taxon>Spirochaetia</taxon>
        <taxon>Spirochaetales</taxon>
        <taxon>Sphaerochaetaceae</taxon>
        <taxon>Sphaerochaeta</taxon>
    </lineage>
</organism>
<evidence type="ECO:0000313" key="2">
    <source>
        <dbReference type="Proteomes" id="UP000829708"/>
    </source>
</evidence>
<protein>
    <recommendedName>
        <fullName evidence="3">Tail protein</fullName>
    </recommendedName>
</protein>
<name>A0ABY4D742_9SPIR</name>
<keyword evidence="2" id="KW-1185">Reference proteome</keyword>
<reference evidence="2" key="1">
    <citation type="journal article" date="2024" name="J Bioinform Genom">
        <title>Complete genome sequence of the type strain bacterium Sphaerochaeta associata GLS2t (VKM B-2742)t.</title>
        <authorList>
            <person name="Troshina O.Y."/>
            <person name="Tepeeva A.N."/>
            <person name="Arzamasceva V.O."/>
            <person name="Whitman W.B."/>
            <person name="Varghese N."/>
            <person name="Shapiro N."/>
            <person name="Woyke T."/>
            <person name="Kripides N.C."/>
            <person name="Vasilenko O.V."/>
        </authorList>
    </citation>
    <scope>NUCLEOTIDE SEQUENCE [LARGE SCALE GENOMIC DNA]</scope>
    <source>
        <strain evidence="2">GLS2T</strain>
    </source>
</reference>
<dbReference type="Proteomes" id="UP000829708">
    <property type="component" value="Chromosome"/>
</dbReference>